<feature type="domain" description="Amidohydrolase-related" evidence="2">
    <location>
        <begin position="62"/>
        <end position="239"/>
    </location>
</feature>
<dbReference type="InterPro" id="IPR050378">
    <property type="entry name" value="Metallo-dep_Hydrolases_sf"/>
</dbReference>
<evidence type="ECO:0000313" key="4">
    <source>
        <dbReference type="Proteomes" id="UP000675664"/>
    </source>
</evidence>
<comment type="caution">
    <text evidence="3">The sequence shown here is derived from an EMBL/GenBank/DDBJ whole genome shotgun (WGS) entry which is preliminary data.</text>
</comment>
<dbReference type="EMBL" id="JAGSND010000006">
    <property type="protein sequence ID" value="MBR0598311.1"/>
    <property type="molecule type" value="Genomic_DNA"/>
</dbReference>
<evidence type="ECO:0000313" key="3">
    <source>
        <dbReference type="EMBL" id="MBR0598311.1"/>
    </source>
</evidence>
<protein>
    <submittedName>
        <fullName evidence="3">Amidohydrolase family protein</fullName>
    </submittedName>
</protein>
<organism evidence="3 4">
    <name type="scientific">Sinanaerobacter chloroacetimidivorans</name>
    <dbReference type="NCBI Taxonomy" id="2818044"/>
    <lineage>
        <taxon>Bacteria</taxon>
        <taxon>Bacillati</taxon>
        <taxon>Bacillota</taxon>
        <taxon>Clostridia</taxon>
        <taxon>Peptostreptococcales</taxon>
        <taxon>Anaerovoracaceae</taxon>
        <taxon>Sinanaerobacter</taxon>
    </lineage>
</organism>
<dbReference type="SUPFAM" id="SSF51338">
    <property type="entry name" value="Composite domain of metallo-dependent hydrolases"/>
    <property type="match status" value="1"/>
</dbReference>
<dbReference type="Gene3D" id="3.20.20.140">
    <property type="entry name" value="Metal-dependent hydrolases"/>
    <property type="match status" value="1"/>
</dbReference>
<dbReference type="Gene3D" id="2.30.40.10">
    <property type="entry name" value="Urease, subunit C, domain 1"/>
    <property type="match status" value="1"/>
</dbReference>
<sequence length="470" mass="51267">MTQMENEFLRIEYNYVINNGTVIDPRTEVRTIANVGIKKDKVAVITRAELKGKHVIDATGKIVCPGFVDPHSHADGQLFSAHVMANMGVTTIIIGSCGVGPYPTQKFLKELYQSGYPINCGALTPESWILREKAGIPSPYDEASEKQIAMISEWVEQDLLEGAMGVSLGLEYAPKTSWEEMVAIAKVAAKYDKPVPIHSRAGGWNSLAATREIIKLQETTGARVLISHHVYQCGQGMLAESLPIIEKAYRQGYKIAVDSGAYCDFACPIGSEVFCDGWQQIYDCTYHDILAGTGVYAGQRLTESTFHELKRDDPDASVTAFVGKPYEVALTLKQPYTMISTDGGFPNLAPGVGHPQSAGTYPKILAELVREQDVLSMMEFIKKATWMPAQFFGLENKGWIGEGADADILIFDPKTVKDNAAFPGLGDPMAAPDGIEYVFVNGAPVIADGKVMADARPGKMISSEARIWKL</sequence>
<dbReference type="InterPro" id="IPR011059">
    <property type="entry name" value="Metal-dep_hydrolase_composite"/>
</dbReference>
<proteinExistence type="predicted"/>
<dbReference type="SUPFAM" id="SSF51556">
    <property type="entry name" value="Metallo-dependent hydrolases"/>
    <property type="match status" value="1"/>
</dbReference>
<dbReference type="Gene3D" id="3.30.1490.130">
    <property type="entry name" value="D-aminoacylase. Domain 3"/>
    <property type="match status" value="1"/>
</dbReference>
<dbReference type="GO" id="GO:0016812">
    <property type="term" value="F:hydrolase activity, acting on carbon-nitrogen (but not peptide) bonds, in cyclic amides"/>
    <property type="evidence" value="ECO:0007669"/>
    <property type="project" value="TreeGrafter"/>
</dbReference>
<dbReference type="PANTHER" id="PTHR11647">
    <property type="entry name" value="HYDRANTOINASE/DIHYDROPYRIMIDINASE FAMILY MEMBER"/>
    <property type="match status" value="1"/>
</dbReference>
<gene>
    <name evidence="3" type="ORF">KCX82_10530</name>
</gene>
<reference evidence="3" key="1">
    <citation type="submission" date="2021-04" db="EMBL/GenBank/DDBJ databases">
        <title>Sinoanaerobacter chloroacetimidivorans sp. nov., an obligate anaerobic bacterium isolated from anaerobic sludge.</title>
        <authorList>
            <person name="Bao Y."/>
        </authorList>
    </citation>
    <scope>NUCLEOTIDE SEQUENCE</scope>
    <source>
        <strain evidence="3">BAD-6</strain>
    </source>
</reference>
<keyword evidence="4" id="KW-1185">Reference proteome</keyword>
<dbReference type="Pfam" id="PF01979">
    <property type="entry name" value="Amidohydro_1"/>
    <property type="match status" value="2"/>
</dbReference>
<evidence type="ECO:0000256" key="1">
    <source>
        <dbReference type="ARBA" id="ARBA00001947"/>
    </source>
</evidence>
<reference evidence="3" key="2">
    <citation type="submission" date="2021-04" db="EMBL/GenBank/DDBJ databases">
        <authorList>
            <person name="Liu J."/>
        </authorList>
    </citation>
    <scope>NUCLEOTIDE SEQUENCE</scope>
    <source>
        <strain evidence="3">BAD-6</strain>
    </source>
</reference>
<dbReference type="GO" id="GO:0016811">
    <property type="term" value="F:hydrolase activity, acting on carbon-nitrogen (but not peptide) bonds, in linear amides"/>
    <property type="evidence" value="ECO:0007669"/>
    <property type="project" value="InterPro"/>
</dbReference>
<name>A0A8J7W0U1_9FIRM</name>
<evidence type="ECO:0000259" key="2">
    <source>
        <dbReference type="Pfam" id="PF01979"/>
    </source>
</evidence>
<dbReference type="Proteomes" id="UP000675664">
    <property type="component" value="Unassembled WGS sequence"/>
</dbReference>
<dbReference type="InterPro" id="IPR032466">
    <property type="entry name" value="Metal_Hydrolase"/>
</dbReference>
<dbReference type="RefSeq" id="WP_227018440.1">
    <property type="nucleotide sequence ID" value="NZ_JAGSND010000006.1"/>
</dbReference>
<dbReference type="InterPro" id="IPR023100">
    <property type="entry name" value="D-aminoacylase_insert_dom_sf"/>
</dbReference>
<dbReference type="GO" id="GO:0005829">
    <property type="term" value="C:cytosol"/>
    <property type="evidence" value="ECO:0007669"/>
    <property type="project" value="TreeGrafter"/>
</dbReference>
<feature type="domain" description="Amidohydrolase-related" evidence="2">
    <location>
        <begin position="338"/>
        <end position="429"/>
    </location>
</feature>
<dbReference type="AlphaFoldDB" id="A0A8J7W0U1"/>
<comment type="cofactor">
    <cofactor evidence="1">
        <name>Zn(2+)</name>
        <dbReference type="ChEBI" id="CHEBI:29105"/>
    </cofactor>
</comment>
<accession>A0A8J7W0U1</accession>
<dbReference type="InterPro" id="IPR006680">
    <property type="entry name" value="Amidohydro-rel"/>
</dbReference>
<dbReference type="PANTHER" id="PTHR11647:SF1">
    <property type="entry name" value="COLLAPSIN RESPONSE MEDIATOR PROTEIN"/>
    <property type="match status" value="1"/>
</dbReference>